<dbReference type="EMBL" id="JAPEVG010000297">
    <property type="protein sequence ID" value="KAJ8469293.1"/>
    <property type="molecule type" value="Genomic_DNA"/>
</dbReference>
<dbReference type="GO" id="GO:0008757">
    <property type="term" value="F:S-adenosylmethionine-dependent methyltransferase activity"/>
    <property type="evidence" value="ECO:0007669"/>
    <property type="project" value="InterPro"/>
</dbReference>
<evidence type="ECO:0000256" key="4">
    <source>
        <dbReference type="ARBA" id="ARBA00022691"/>
    </source>
</evidence>
<dbReference type="PANTHER" id="PTHR32183">
    <property type="match status" value="1"/>
</dbReference>
<dbReference type="AlphaFoldDB" id="A0AAD7TNV2"/>
<evidence type="ECO:0000256" key="3">
    <source>
        <dbReference type="ARBA" id="ARBA00022679"/>
    </source>
</evidence>
<proteinExistence type="predicted"/>
<keyword evidence="2" id="KW-0489">Methyltransferase</keyword>
<dbReference type="SUPFAM" id="SSF53335">
    <property type="entry name" value="S-adenosyl-L-methionine-dependent methyltransferases"/>
    <property type="match status" value="1"/>
</dbReference>
<keyword evidence="3" id="KW-0808">Transferase</keyword>
<evidence type="ECO:0000256" key="1">
    <source>
        <dbReference type="ARBA" id="ARBA00022553"/>
    </source>
</evidence>
<accession>A0AAD7TNV2</accession>
<sequence length="242" mass="27335">MAESQSTSNAPGDPTKITRLRELLSRHQEKGWDEAWKDEATPWDAGTMQPALQELVESSELDLPKSGRALVPGCGRGYDAVFIAKSLGLETIGIDISPTAIEAANEYKRAVDPTANVRFEETSFFALNDASFEPVYDYTYAFSPLLSKIDRIYERQIFVALPPSMRPEWGIQMGKIVKHGGFLITLVYPMLPYTDAGPPFYVRPEHYEEALGPGWIKVWDRVPEKTLETHVGKERMIVWQRL</sequence>
<comment type="caution">
    <text evidence="5">The sequence shown here is derived from an EMBL/GenBank/DDBJ whole genome shotgun (WGS) entry which is preliminary data.</text>
</comment>
<gene>
    <name evidence="5" type="ORF">ONZ51_g9094</name>
</gene>
<keyword evidence="1" id="KW-0597">Phosphoprotein</keyword>
<dbReference type="GO" id="GO:0032259">
    <property type="term" value="P:methylation"/>
    <property type="evidence" value="ECO:0007669"/>
    <property type="project" value="UniProtKB-KW"/>
</dbReference>
<evidence type="ECO:0000256" key="2">
    <source>
        <dbReference type="ARBA" id="ARBA00022603"/>
    </source>
</evidence>
<dbReference type="InterPro" id="IPR008854">
    <property type="entry name" value="TPMT"/>
</dbReference>
<organism evidence="5 6">
    <name type="scientific">Trametes cubensis</name>
    <dbReference type="NCBI Taxonomy" id="1111947"/>
    <lineage>
        <taxon>Eukaryota</taxon>
        <taxon>Fungi</taxon>
        <taxon>Dikarya</taxon>
        <taxon>Basidiomycota</taxon>
        <taxon>Agaricomycotina</taxon>
        <taxon>Agaricomycetes</taxon>
        <taxon>Polyporales</taxon>
        <taxon>Polyporaceae</taxon>
        <taxon>Trametes</taxon>
    </lineage>
</organism>
<reference evidence="5" key="1">
    <citation type="submission" date="2022-11" db="EMBL/GenBank/DDBJ databases">
        <title>Genome Sequence of Cubamyces cubensis.</title>
        <authorList>
            <person name="Buettner E."/>
        </authorList>
    </citation>
    <scope>NUCLEOTIDE SEQUENCE</scope>
    <source>
        <strain evidence="5">MPL-01</strain>
    </source>
</reference>
<dbReference type="Pfam" id="PF05724">
    <property type="entry name" value="TPMT"/>
    <property type="match status" value="1"/>
</dbReference>
<keyword evidence="6" id="KW-1185">Reference proteome</keyword>
<dbReference type="Proteomes" id="UP001215151">
    <property type="component" value="Unassembled WGS sequence"/>
</dbReference>
<dbReference type="CDD" id="cd02440">
    <property type="entry name" value="AdoMet_MTases"/>
    <property type="match status" value="1"/>
</dbReference>
<dbReference type="InterPro" id="IPR029063">
    <property type="entry name" value="SAM-dependent_MTases_sf"/>
</dbReference>
<dbReference type="Gene3D" id="3.40.50.150">
    <property type="entry name" value="Vaccinia Virus protein VP39"/>
    <property type="match status" value="1"/>
</dbReference>
<evidence type="ECO:0000313" key="5">
    <source>
        <dbReference type="EMBL" id="KAJ8469293.1"/>
    </source>
</evidence>
<protein>
    <recommendedName>
        <fullName evidence="7">Thiol methyltransferase 1</fullName>
    </recommendedName>
</protein>
<dbReference type="PROSITE" id="PS51585">
    <property type="entry name" value="SAM_MT_TPMT"/>
    <property type="match status" value="1"/>
</dbReference>
<evidence type="ECO:0008006" key="7">
    <source>
        <dbReference type="Google" id="ProtNLM"/>
    </source>
</evidence>
<name>A0AAD7TNV2_9APHY</name>
<evidence type="ECO:0000313" key="6">
    <source>
        <dbReference type="Proteomes" id="UP001215151"/>
    </source>
</evidence>
<keyword evidence="4" id="KW-0949">S-adenosyl-L-methionine</keyword>
<dbReference type="PANTHER" id="PTHR32183:SF6">
    <property type="entry name" value="CYSTEINE SULFINATE DESULFINASE_CYSTEINE DESULFURASE AND RELATED ENZYMES"/>
    <property type="match status" value="1"/>
</dbReference>